<gene>
    <name evidence="2" type="ORF">C1I95_31840</name>
</gene>
<feature type="domain" description="CASTOR ACT" evidence="1">
    <location>
        <begin position="61"/>
        <end position="120"/>
    </location>
</feature>
<dbReference type="OrthoDB" id="5615858at2"/>
<dbReference type="RefSeq" id="WP_111219555.1">
    <property type="nucleotide sequence ID" value="NZ_POTY01000348.1"/>
</dbReference>
<reference evidence="2 3" key="1">
    <citation type="submission" date="2018-01" db="EMBL/GenBank/DDBJ databases">
        <title>Draft genome sequence of Jishengella sp. NA12.</title>
        <authorList>
            <person name="Sahin N."/>
            <person name="Ay H."/>
            <person name="Saygin H."/>
        </authorList>
    </citation>
    <scope>NUCLEOTIDE SEQUENCE [LARGE SCALE GENOMIC DNA]</scope>
    <source>
        <strain evidence="2 3">NA12</strain>
    </source>
</reference>
<dbReference type="Proteomes" id="UP000248924">
    <property type="component" value="Unassembled WGS sequence"/>
</dbReference>
<dbReference type="Gene3D" id="3.30.2130.10">
    <property type="entry name" value="VC0802-like"/>
    <property type="match status" value="1"/>
</dbReference>
<dbReference type="SUPFAM" id="SSF55021">
    <property type="entry name" value="ACT-like"/>
    <property type="match status" value="2"/>
</dbReference>
<sequence length="129" mass="13406">MLEIAVLPGEYAVCRMAADSTLPPGLSGGLAGDHIVTVSWTADGMSVICPAERAPGEADRETAWRCLRVAGPTDVAVTDTLTALVDPLGEARVSIVAFSTYDTDYVLVPAVLLAEATAALVRAGHRVLD</sequence>
<organism evidence="2 3">
    <name type="scientific">Micromonospora craterilacus</name>
    <dbReference type="NCBI Taxonomy" id="1655439"/>
    <lineage>
        <taxon>Bacteria</taxon>
        <taxon>Bacillati</taxon>
        <taxon>Actinomycetota</taxon>
        <taxon>Actinomycetes</taxon>
        <taxon>Micromonosporales</taxon>
        <taxon>Micromonosporaceae</taxon>
        <taxon>Micromonospora</taxon>
    </lineage>
</organism>
<proteinExistence type="predicted"/>
<name>A0A2W2D962_9ACTN</name>
<keyword evidence="3" id="KW-1185">Reference proteome</keyword>
<evidence type="ECO:0000313" key="3">
    <source>
        <dbReference type="Proteomes" id="UP000248924"/>
    </source>
</evidence>
<protein>
    <submittedName>
        <fullName evidence="2">ACT domain-containing protein</fullName>
    </submittedName>
</protein>
<dbReference type="AlphaFoldDB" id="A0A2W2D962"/>
<comment type="caution">
    <text evidence="2">The sequence shown here is derived from an EMBL/GenBank/DDBJ whole genome shotgun (WGS) entry which is preliminary data.</text>
</comment>
<dbReference type="InterPro" id="IPR045865">
    <property type="entry name" value="ACT-like_dom_sf"/>
</dbReference>
<evidence type="ECO:0000259" key="1">
    <source>
        <dbReference type="Pfam" id="PF13840"/>
    </source>
</evidence>
<dbReference type="Pfam" id="PF13840">
    <property type="entry name" value="ACT_7"/>
    <property type="match status" value="1"/>
</dbReference>
<evidence type="ECO:0000313" key="2">
    <source>
        <dbReference type="EMBL" id="PZG06811.1"/>
    </source>
</evidence>
<dbReference type="InterPro" id="IPR027795">
    <property type="entry name" value="CASTOR_ACT_dom"/>
</dbReference>
<dbReference type="EMBL" id="POTY01000348">
    <property type="protein sequence ID" value="PZG06811.1"/>
    <property type="molecule type" value="Genomic_DNA"/>
</dbReference>
<accession>A0A2W2D962</accession>